<dbReference type="InterPro" id="IPR003599">
    <property type="entry name" value="Ig_sub"/>
</dbReference>
<reference evidence="9 10" key="1">
    <citation type="journal article" date="2019" name="Sci. Rep.">
        <title>Orb-weaving spider Araneus ventricosus genome elucidates the spidroin gene catalogue.</title>
        <authorList>
            <person name="Kono N."/>
            <person name="Nakamura H."/>
            <person name="Ohtoshi R."/>
            <person name="Moran D.A.P."/>
            <person name="Shinohara A."/>
            <person name="Yoshida Y."/>
            <person name="Fujiwara M."/>
            <person name="Mori M."/>
            <person name="Tomita M."/>
            <person name="Arakawa K."/>
        </authorList>
    </citation>
    <scope>NUCLEOTIDE SEQUENCE [LARGE SCALE GENOMIC DNA]</scope>
</reference>
<proteinExistence type="predicted"/>
<dbReference type="SUPFAM" id="SSF50729">
    <property type="entry name" value="PH domain-like"/>
    <property type="match status" value="1"/>
</dbReference>
<dbReference type="InterPro" id="IPR055251">
    <property type="entry name" value="SOS1_NGEF_PH"/>
</dbReference>
<dbReference type="FunFam" id="1.20.900.10:FF:000033">
    <property type="entry name" value="Muscle M-line assembly protein unc-89-like Protein"/>
    <property type="match status" value="1"/>
</dbReference>
<dbReference type="Gene3D" id="1.20.900.10">
    <property type="entry name" value="Dbl homology (DH) domain"/>
    <property type="match status" value="1"/>
</dbReference>
<accession>A0A4Y2R5F2</accession>
<dbReference type="GO" id="GO:0019898">
    <property type="term" value="C:extrinsic component of membrane"/>
    <property type="evidence" value="ECO:0007669"/>
    <property type="project" value="TreeGrafter"/>
</dbReference>
<feature type="domain" description="Ig-like" evidence="8">
    <location>
        <begin position="544"/>
        <end position="635"/>
    </location>
</feature>
<dbReference type="SUPFAM" id="SSF48065">
    <property type="entry name" value="DBL homology domain (DH-domain)"/>
    <property type="match status" value="1"/>
</dbReference>
<dbReference type="InterPro" id="IPR035899">
    <property type="entry name" value="DBL_dom_sf"/>
</dbReference>
<dbReference type="PROSITE" id="PS50010">
    <property type="entry name" value="DH_2"/>
    <property type="match status" value="1"/>
</dbReference>
<dbReference type="SUPFAM" id="SSF48726">
    <property type="entry name" value="Immunoglobulin"/>
    <property type="match status" value="3"/>
</dbReference>
<keyword evidence="4" id="KW-1015">Disulfide bond</keyword>
<dbReference type="SMART" id="SM00325">
    <property type="entry name" value="RhoGEF"/>
    <property type="match status" value="1"/>
</dbReference>
<comment type="subcellular location">
    <subcellularLocation>
        <location evidence="1">Cytoplasm</location>
    </subcellularLocation>
</comment>
<dbReference type="PANTHER" id="PTHR22826:SF106">
    <property type="entry name" value="TRIO, ISOFORM A"/>
    <property type="match status" value="1"/>
</dbReference>
<dbReference type="SMART" id="SM00408">
    <property type="entry name" value="IGc2"/>
    <property type="match status" value="3"/>
</dbReference>
<evidence type="ECO:0000259" key="8">
    <source>
        <dbReference type="PROSITE" id="PS50835"/>
    </source>
</evidence>
<evidence type="ECO:0000313" key="9">
    <source>
        <dbReference type="EMBL" id="GBN70954.1"/>
    </source>
</evidence>
<dbReference type="Gene3D" id="2.30.29.30">
    <property type="entry name" value="Pleckstrin-homology domain (PH domain)/Phosphotyrosine-binding domain (PTB)"/>
    <property type="match status" value="1"/>
</dbReference>
<dbReference type="InterPro" id="IPR000219">
    <property type="entry name" value="DH_dom"/>
</dbReference>
<dbReference type="PANTHER" id="PTHR22826">
    <property type="entry name" value="RHO GUANINE EXCHANGE FACTOR-RELATED"/>
    <property type="match status" value="1"/>
</dbReference>
<dbReference type="Pfam" id="PF00621">
    <property type="entry name" value="RhoGEF"/>
    <property type="match status" value="1"/>
</dbReference>
<dbReference type="InterPro" id="IPR013098">
    <property type="entry name" value="Ig_I-set"/>
</dbReference>
<dbReference type="InterPro" id="IPR011993">
    <property type="entry name" value="PH-like_dom_sf"/>
</dbReference>
<evidence type="ECO:0000256" key="4">
    <source>
        <dbReference type="ARBA" id="ARBA00023157"/>
    </source>
</evidence>
<keyword evidence="10" id="KW-1185">Reference proteome</keyword>
<dbReference type="FunFam" id="2.60.40.10:FF:000032">
    <property type="entry name" value="palladin isoform X1"/>
    <property type="match status" value="1"/>
</dbReference>
<evidence type="ECO:0000256" key="5">
    <source>
        <dbReference type="ARBA" id="ARBA00023319"/>
    </source>
</evidence>
<evidence type="ECO:0000256" key="3">
    <source>
        <dbReference type="ARBA" id="ARBA00022658"/>
    </source>
</evidence>
<dbReference type="Gene3D" id="2.60.40.10">
    <property type="entry name" value="Immunoglobulins"/>
    <property type="match status" value="3"/>
</dbReference>
<dbReference type="PROSITE" id="PS50835">
    <property type="entry name" value="IG_LIKE"/>
    <property type="match status" value="3"/>
</dbReference>
<dbReference type="GO" id="GO:0005737">
    <property type="term" value="C:cytoplasm"/>
    <property type="evidence" value="ECO:0007669"/>
    <property type="project" value="UniProtKB-SubCell"/>
</dbReference>
<keyword evidence="2" id="KW-0963">Cytoplasm</keyword>
<dbReference type="AlphaFoldDB" id="A0A4Y2R5F2"/>
<dbReference type="EMBL" id="BGPR01015880">
    <property type="protein sequence ID" value="GBN70954.1"/>
    <property type="molecule type" value="Genomic_DNA"/>
</dbReference>
<sequence length="762" mass="85812">MSLGRWRVRLRKDGTEGTLPSCYLEKKTTVTPPMSPQLDAKAQATVARREKVLKELVESEEAFARDMQYVVNNYIKEMDNKKMSKELRDYKDVLFSNFEAISEFHNNVLMKGIQYYADDPARLGKTFLRLERDFDMHVAYCRDEPEAQHLLQEGPLKEYFDEFSRKIDDEKTLAEHLKLPIQRINDYQLLLKELIKYTARLREDTTDLEKAHDFMQAIPQRIADLQYINSIQGYKGNIHKLGRILKHDWFEVTDGHNLRRERLLFLFKGRIFITDHKRVGTTRSIYLVKHVIKLPEVEIVDCADDDDLKLRFQSLKSGAAGFPFTLKSKTIELKEDWLKAIQESSGPHIEDLGDDELDHIEDQATKIEEFYEKHETKVEVVEDFEAYEEMHTVITESVRSGSLTSLEDFHSALDDEPSLCLTASEQESGGPGRPRFTVPLKAVTCAEGMEAVLECEVCASPDVTVAWLKDNSPMTPSQRAILEADGGKHRLLIKKSECADSGLYTIIASNVHGTASCSAPLTVSSAPDTLPPTTPGGSPMSYGPIFREKLRDTELQEGTDFRVCVIVEGEPKSDLKFYKNDEEIGTSGRIRYHKENDECYELIIDKVEKDDAGKYSCVAKSSAGQNVTAGEIAVTSPKVFVKVEDEQDKTSTPDIVDNVQWPKDNIEVESSERFKVAIDESEDTVSLMFQHVTPDDAGMYTCVASTSSGKISCSAELTVQGGLLRDPEAPKLKAQTKTVDVKEGNSALLELTATGFPKPVIT</sequence>
<gene>
    <name evidence="9" type="primary">Unc-89_12</name>
    <name evidence="9" type="ORF">AVEN_112504_1</name>
</gene>
<evidence type="ECO:0000313" key="10">
    <source>
        <dbReference type="Proteomes" id="UP000499080"/>
    </source>
</evidence>
<dbReference type="Pfam" id="PF07679">
    <property type="entry name" value="I-set"/>
    <property type="match status" value="3"/>
</dbReference>
<dbReference type="InterPro" id="IPR013783">
    <property type="entry name" value="Ig-like_fold"/>
</dbReference>
<dbReference type="InterPro" id="IPR036179">
    <property type="entry name" value="Ig-like_dom_sf"/>
</dbReference>
<dbReference type="OrthoDB" id="6423610at2759"/>
<name>A0A4Y2R5F2_ARAVE</name>
<dbReference type="Proteomes" id="UP000499080">
    <property type="component" value="Unassembled WGS sequence"/>
</dbReference>
<feature type="non-terminal residue" evidence="9">
    <location>
        <position position="762"/>
    </location>
</feature>
<dbReference type="Pfam" id="PF22697">
    <property type="entry name" value="SOS1_NGEF_PH"/>
    <property type="match status" value="1"/>
</dbReference>
<dbReference type="SMART" id="SM00233">
    <property type="entry name" value="PH"/>
    <property type="match status" value="1"/>
</dbReference>
<dbReference type="CDD" id="cd00160">
    <property type="entry name" value="RhoGEF"/>
    <property type="match status" value="1"/>
</dbReference>
<feature type="domain" description="Ig-like" evidence="8">
    <location>
        <begin position="658"/>
        <end position="718"/>
    </location>
</feature>
<dbReference type="InterPro" id="IPR007110">
    <property type="entry name" value="Ig-like_dom"/>
</dbReference>
<dbReference type="GO" id="GO:0005085">
    <property type="term" value="F:guanyl-nucleotide exchange factor activity"/>
    <property type="evidence" value="ECO:0007669"/>
    <property type="project" value="UniProtKB-KW"/>
</dbReference>
<keyword evidence="5" id="KW-0393">Immunoglobulin domain</keyword>
<evidence type="ECO:0000256" key="2">
    <source>
        <dbReference type="ARBA" id="ARBA00022490"/>
    </source>
</evidence>
<keyword evidence="3" id="KW-0344">Guanine-nucleotide releasing factor</keyword>
<dbReference type="InterPro" id="IPR003598">
    <property type="entry name" value="Ig_sub2"/>
</dbReference>
<comment type="caution">
    <text evidence="9">The sequence shown here is derived from an EMBL/GenBank/DDBJ whole genome shotgun (WGS) entry which is preliminary data.</text>
</comment>
<dbReference type="SMART" id="SM00409">
    <property type="entry name" value="IG"/>
    <property type="match status" value="3"/>
</dbReference>
<evidence type="ECO:0000259" key="7">
    <source>
        <dbReference type="PROSITE" id="PS50010"/>
    </source>
</evidence>
<feature type="domain" description="Ig-like" evidence="8">
    <location>
        <begin position="434"/>
        <end position="524"/>
    </location>
</feature>
<organism evidence="9 10">
    <name type="scientific">Araneus ventricosus</name>
    <name type="common">Orbweaver spider</name>
    <name type="synonym">Epeira ventricosa</name>
    <dbReference type="NCBI Taxonomy" id="182803"/>
    <lineage>
        <taxon>Eukaryota</taxon>
        <taxon>Metazoa</taxon>
        <taxon>Ecdysozoa</taxon>
        <taxon>Arthropoda</taxon>
        <taxon>Chelicerata</taxon>
        <taxon>Arachnida</taxon>
        <taxon>Araneae</taxon>
        <taxon>Araneomorphae</taxon>
        <taxon>Entelegynae</taxon>
        <taxon>Araneoidea</taxon>
        <taxon>Araneidae</taxon>
        <taxon>Araneus</taxon>
    </lineage>
</organism>
<dbReference type="InterPro" id="IPR001849">
    <property type="entry name" value="PH_domain"/>
</dbReference>
<feature type="domain" description="DH" evidence="7">
    <location>
        <begin position="48"/>
        <end position="225"/>
    </location>
</feature>
<dbReference type="InterPro" id="IPR051336">
    <property type="entry name" value="RhoGEF_Guanine_NuclExch_SF"/>
</dbReference>
<feature type="domain" description="PH" evidence="6">
    <location>
        <begin position="237"/>
        <end position="346"/>
    </location>
</feature>
<protein>
    <submittedName>
        <fullName evidence="9">Obscurin</fullName>
    </submittedName>
</protein>
<evidence type="ECO:0000259" key="6">
    <source>
        <dbReference type="PROSITE" id="PS50003"/>
    </source>
</evidence>
<dbReference type="PROSITE" id="PS50003">
    <property type="entry name" value="PH_DOMAIN"/>
    <property type="match status" value="1"/>
</dbReference>
<evidence type="ECO:0000256" key="1">
    <source>
        <dbReference type="ARBA" id="ARBA00004496"/>
    </source>
</evidence>
<dbReference type="FunFam" id="2.60.40.10:FF:000425">
    <property type="entry name" value="Myosin light chain kinase"/>
    <property type="match status" value="1"/>
</dbReference>